<feature type="compositionally biased region" description="Basic and acidic residues" evidence="1">
    <location>
        <begin position="171"/>
        <end position="181"/>
    </location>
</feature>
<feature type="compositionally biased region" description="Polar residues" evidence="1">
    <location>
        <begin position="411"/>
        <end position="433"/>
    </location>
</feature>
<feature type="compositionally biased region" description="Low complexity" evidence="1">
    <location>
        <begin position="264"/>
        <end position="274"/>
    </location>
</feature>
<accession>A0A7M5XJ69</accession>
<feature type="region of interest" description="Disordered" evidence="1">
    <location>
        <begin position="411"/>
        <end position="491"/>
    </location>
</feature>
<protein>
    <submittedName>
        <fullName evidence="2">Uncharacterized protein</fullName>
    </submittedName>
</protein>
<dbReference type="AlphaFoldDB" id="A0A7M5XJ69"/>
<name>A0A7M5XJ69_9CNID</name>
<organism evidence="2 3">
    <name type="scientific">Clytia hemisphaerica</name>
    <dbReference type="NCBI Taxonomy" id="252671"/>
    <lineage>
        <taxon>Eukaryota</taxon>
        <taxon>Metazoa</taxon>
        <taxon>Cnidaria</taxon>
        <taxon>Hydrozoa</taxon>
        <taxon>Hydroidolina</taxon>
        <taxon>Leptothecata</taxon>
        <taxon>Obeliida</taxon>
        <taxon>Clytiidae</taxon>
        <taxon>Clytia</taxon>
    </lineage>
</organism>
<evidence type="ECO:0000256" key="1">
    <source>
        <dbReference type="SAM" id="MobiDB-lite"/>
    </source>
</evidence>
<feature type="region of interest" description="Disordered" evidence="1">
    <location>
        <begin position="104"/>
        <end position="249"/>
    </location>
</feature>
<feature type="compositionally biased region" description="Acidic residues" evidence="1">
    <location>
        <begin position="228"/>
        <end position="243"/>
    </location>
</feature>
<evidence type="ECO:0000313" key="3">
    <source>
        <dbReference type="Proteomes" id="UP000594262"/>
    </source>
</evidence>
<evidence type="ECO:0000313" key="2">
    <source>
        <dbReference type="EnsemblMetazoa" id="CLYHEMP023893.1"/>
    </source>
</evidence>
<feature type="compositionally biased region" description="Low complexity" evidence="1">
    <location>
        <begin position="459"/>
        <end position="477"/>
    </location>
</feature>
<dbReference type="EnsemblMetazoa" id="CLYHEMT023893.1">
    <property type="protein sequence ID" value="CLYHEMP023893.1"/>
    <property type="gene ID" value="CLYHEMG023893"/>
</dbReference>
<reference evidence="2" key="1">
    <citation type="submission" date="2021-01" db="UniProtKB">
        <authorList>
            <consortium name="EnsemblMetazoa"/>
        </authorList>
    </citation>
    <scope>IDENTIFICATION</scope>
</reference>
<feature type="region of interest" description="Disordered" evidence="1">
    <location>
        <begin position="264"/>
        <end position="299"/>
    </location>
</feature>
<feature type="compositionally biased region" description="Basic and acidic residues" evidence="1">
    <location>
        <begin position="193"/>
        <end position="210"/>
    </location>
</feature>
<dbReference type="Proteomes" id="UP000594262">
    <property type="component" value="Unplaced"/>
</dbReference>
<sequence length="642" mass="73525">MNDELGIQLNDTPLLEEEDKKAHDNLTMLLTKLCRRVSDLELALDRKEIEMYKLRNYCSKKCDHFERTIAELSKILPRTCSHDSIHHKKQFRKNFGKRLSETDDFLRNNNSNNNNCDFENLESHHQQRKRRQINENTFEKSSSNTPNDSLHDPPMATSEPISPLDTNILHLRTDRQKETSKLHRPFIGSITRRTSELVHDQKSTNEERNETPSSIEQLPRHISMYDTSQDDIDDQSKDNDDDLNVSQTDSDMLVEVASVCVISSSDESGDNDGNLLQSHQKGSRGRKWSISREAGSKQLSDDINSVSQFLSTEDFSFDHRRTIIGEMPIPEEEINNNQIDSPFARDGKITLKEYQRRRQNYLAMTEKPLTLEHTDINQNDQEISRLSPEISNISQIKLGEKTKVTESFIQDNIDDQPSSQNENIRNPGTSFEQQSDDESLKSNKSSFKESSSSDDEDSSSSSSSGESSSSDESSSEGLSEHDETSSQIESQDCENVDFDLIESKFEVLTPVCSVYRWNISEFSSKLFRSDLKVFSKPFKVRDIDNSNTFELKITWFSELNDGLSIELLENGINPRIEMNVILTCEGNGYFNSQTLIANSKQDKAFLHINHVNVATSEFCNSKSVMDFIENDTLFINCYFEFC</sequence>
<feature type="compositionally biased region" description="Polar residues" evidence="1">
    <location>
        <begin position="134"/>
        <end position="148"/>
    </location>
</feature>
<proteinExistence type="predicted"/>
<keyword evidence="3" id="KW-1185">Reference proteome</keyword>